<dbReference type="RefSeq" id="WP_162644889.1">
    <property type="nucleotide sequence ID" value="NZ_CP048286.1"/>
</dbReference>
<dbReference type="EMBL" id="CP048286">
    <property type="protein sequence ID" value="QHW34737.1"/>
    <property type="molecule type" value="Genomic_DNA"/>
</dbReference>
<keyword evidence="1 3" id="KW-0378">Hydrolase</keyword>
<dbReference type="InterPro" id="IPR020084">
    <property type="entry name" value="NUDIX_hydrolase_CS"/>
</dbReference>
<organism evidence="3 4">
    <name type="scientific">Paenibacillus rhizovicinus</name>
    <dbReference type="NCBI Taxonomy" id="2704463"/>
    <lineage>
        <taxon>Bacteria</taxon>
        <taxon>Bacillati</taxon>
        <taxon>Bacillota</taxon>
        <taxon>Bacilli</taxon>
        <taxon>Bacillales</taxon>
        <taxon>Paenibacillaceae</taxon>
        <taxon>Paenibacillus</taxon>
    </lineage>
</organism>
<name>A0A6C0P824_9BACL</name>
<evidence type="ECO:0000259" key="2">
    <source>
        <dbReference type="Pfam" id="PF00293"/>
    </source>
</evidence>
<reference evidence="3 4" key="1">
    <citation type="submission" date="2020-02" db="EMBL/GenBank/DDBJ databases">
        <title>Paenibacillus sp. nov., isolated from rhizosphere soil of tomato.</title>
        <authorList>
            <person name="Weon H.-Y."/>
            <person name="Lee S.A."/>
        </authorList>
    </citation>
    <scope>NUCLEOTIDE SEQUENCE [LARGE SCALE GENOMIC DNA]</scope>
    <source>
        <strain evidence="3 4">14171R-81</strain>
    </source>
</reference>
<evidence type="ECO:0000256" key="1">
    <source>
        <dbReference type="ARBA" id="ARBA00022801"/>
    </source>
</evidence>
<evidence type="ECO:0000313" key="4">
    <source>
        <dbReference type="Proteomes" id="UP000479114"/>
    </source>
</evidence>
<gene>
    <name evidence="3" type="ORF">GZH47_30705</name>
</gene>
<dbReference type="SUPFAM" id="SSF55811">
    <property type="entry name" value="Nudix"/>
    <property type="match status" value="1"/>
</dbReference>
<accession>A0A6C0P824</accession>
<dbReference type="PROSITE" id="PS00893">
    <property type="entry name" value="NUDIX_BOX"/>
    <property type="match status" value="1"/>
</dbReference>
<sequence>MLTFITELPTDFPIGGVHCVPVLDNGNMMMVWDKDEQVLTTIGGRIEADESLEEALDREVMEEAGIELTGRRIPFASWFWASTEGYTVYYLSEVKRFSEMPAGFEKTGYVIMNFETAIAMITAIEGRSERIEIIRRAGVLSGMLAQDENGER</sequence>
<protein>
    <submittedName>
        <fullName evidence="3">NUDIX hydrolase</fullName>
    </submittedName>
</protein>
<dbReference type="Gene3D" id="3.90.79.10">
    <property type="entry name" value="Nucleoside Triphosphate Pyrophosphohydrolase"/>
    <property type="match status" value="1"/>
</dbReference>
<dbReference type="Pfam" id="PF00293">
    <property type="entry name" value="NUDIX"/>
    <property type="match status" value="1"/>
</dbReference>
<dbReference type="AlphaFoldDB" id="A0A6C0P824"/>
<evidence type="ECO:0000313" key="3">
    <source>
        <dbReference type="EMBL" id="QHW34737.1"/>
    </source>
</evidence>
<dbReference type="GO" id="GO:0016787">
    <property type="term" value="F:hydrolase activity"/>
    <property type="evidence" value="ECO:0007669"/>
    <property type="project" value="UniProtKB-KW"/>
</dbReference>
<keyword evidence="4" id="KW-1185">Reference proteome</keyword>
<dbReference type="KEGG" id="prz:GZH47_30705"/>
<dbReference type="InterPro" id="IPR000086">
    <property type="entry name" value="NUDIX_hydrolase_dom"/>
</dbReference>
<dbReference type="InterPro" id="IPR015797">
    <property type="entry name" value="NUDIX_hydrolase-like_dom_sf"/>
</dbReference>
<feature type="domain" description="Nudix hydrolase" evidence="2">
    <location>
        <begin position="16"/>
        <end position="113"/>
    </location>
</feature>
<proteinExistence type="predicted"/>
<dbReference type="Proteomes" id="UP000479114">
    <property type="component" value="Chromosome"/>
</dbReference>